<dbReference type="GO" id="GO:0006412">
    <property type="term" value="P:translation"/>
    <property type="evidence" value="ECO:0007669"/>
    <property type="project" value="UniProtKB-UniRule"/>
</dbReference>
<evidence type="ECO:0000313" key="13">
    <source>
        <dbReference type="EMBL" id="RIJ28725.1"/>
    </source>
</evidence>
<dbReference type="EC" id="6.3.5.-" evidence="11"/>
<dbReference type="InterPro" id="IPR023168">
    <property type="entry name" value="GatB_Yqey_C_2"/>
</dbReference>
<dbReference type="GO" id="GO:0016740">
    <property type="term" value="F:transferase activity"/>
    <property type="evidence" value="ECO:0007669"/>
    <property type="project" value="UniProtKB-KW"/>
</dbReference>
<evidence type="ECO:0000256" key="10">
    <source>
        <dbReference type="ARBA" id="ARBA00047913"/>
    </source>
</evidence>
<dbReference type="NCBIfam" id="NF004012">
    <property type="entry name" value="PRK05477.1-2"/>
    <property type="match status" value="1"/>
</dbReference>
<dbReference type="AlphaFoldDB" id="A0A399RFT4"/>
<keyword evidence="7 11" id="KW-0648">Protein biosynthesis</keyword>
<comment type="subunit">
    <text evidence="2 11">Heterotrimer of A, B and C subunits.</text>
</comment>
<dbReference type="InterPro" id="IPR042114">
    <property type="entry name" value="GatB_C_1"/>
</dbReference>
<keyword evidence="4 11" id="KW-0436">Ligase</keyword>
<organism evidence="13 14">
    <name type="scientific">Henriciella algicola</name>
    <dbReference type="NCBI Taxonomy" id="1608422"/>
    <lineage>
        <taxon>Bacteria</taxon>
        <taxon>Pseudomonadati</taxon>
        <taxon>Pseudomonadota</taxon>
        <taxon>Alphaproteobacteria</taxon>
        <taxon>Hyphomonadales</taxon>
        <taxon>Hyphomonadaceae</taxon>
        <taxon>Henriciella</taxon>
    </lineage>
</organism>
<dbReference type="InterPro" id="IPR004413">
    <property type="entry name" value="GatB"/>
</dbReference>
<dbReference type="GO" id="GO:0050567">
    <property type="term" value="F:glutaminyl-tRNA synthase (glutamine-hydrolyzing) activity"/>
    <property type="evidence" value="ECO:0007669"/>
    <property type="project" value="UniProtKB-UniRule"/>
</dbReference>
<dbReference type="FunFam" id="1.10.150.380:FF:000001">
    <property type="entry name" value="Aspartyl/glutamyl-tRNA(Asn/Gln) amidotransferase subunit B"/>
    <property type="match status" value="1"/>
</dbReference>
<keyword evidence="6 11" id="KW-0067">ATP-binding</keyword>
<evidence type="ECO:0000256" key="11">
    <source>
        <dbReference type="HAMAP-Rule" id="MF_00121"/>
    </source>
</evidence>
<keyword evidence="5 11" id="KW-0547">Nucleotide-binding</keyword>
<evidence type="ECO:0000313" key="14">
    <source>
        <dbReference type="Proteomes" id="UP000265845"/>
    </source>
</evidence>
<dbReference type="FunFam" id="1.10.10.410:FF:000001">
    <property type="entry name" value="Aspartyl/glutamyl-tRNA(Asn/Gln) amidotransferase subunit B"/>
    <property type="match status" value="1"/>
</dbReference>
<dbReference type="InterPro" id="IPR014746">
    <property type="entry name" value="Gln_synth/guanido_kin_cat_dom"/>
</dbReference>
<comment type="caution">
    <text evidence="13">The sequence shown here is derived from an EMBL/GenBank/DDBJ whole genome shotgun (WGS) entry which is preliminary data.</text>
</comment>
<dbReference type="InterPro" id="IPR017958">
    <property type="entry name" value="Gln-tRNA_amidoTrfase_suB_CS"/>
</dbReference>
<dbReference type="InterPro" id="IPR006075">
    <property type="entry name" value="Asn/Gln-tRNA_Trfase_suB/E_cat"/>
</dbReference>
<dbReference type="Proteomes" id="UP000265845">
    <property type="component" value="Unassembled WGS sequence"/>
</dbReference>
<dbReference type="InterPro" id="IPR003789">
    <property type="entry name" value="Asn/Gln_tRNA_amidoTrase-B-like"/>
</dbReference>
<evidence type="ECO:0000256" key="8">
    <source>
        <dbReference type="ARBA" id="ARBA00024799"/>
    </source>
</evidence>
<dbReference type="SUPFAM" id="SSF55931">
    <property type="entry name" value="Glutamine synthetase/guanido kinase"/>
    <property type="match status" value="1"/>
</dbReference>
<keyword evidence="13" id="KW-0808">Transferase</keyword>
<sequence>MSERPTYTLKGDTGDWELVMGLEVHAQVASEAKLFSGASTEFGADPNCNVSLVDAAMPGMLPVINKKCVEQAVRTGLGLKAKINKWSRFDRKNYFYPDLPQGYQISQFDHPIVGEGEIEVDVEPAHGDPAYSFPVRIERLHLEQDAGKSIHDMDPTATYVDLNRSGVALMEIVSKPDVRTPLEAAAYVKKLKSIVVALGTCDGDMEKGNLRADVNVSVCKPGAYEKFRETGDFSHLGTRCEIKNMNSFRFIQAAIEYEARRQIEILESGGKVDQETRLFDPNKGETRSMRSKEDAHDYRYFPDPDLLPLEFDDLFIENIKASLPELPDEKRARFESEYGLSRYDAGVLTADSERAEFFEAVAKGRDAKLAANWVSQELFGYLNREDLELSDSPVSAAQLGELVDLISNDTISGKIAKDVFARMIDGEGNPGDIVEKHGLKQVTDTGAIEAIVDQIIAENPEQAAAVKEKPKSMGWFVGQVMKASGGKANPQAVNEILKQKLGL</sequence>
<comment type="catalytic activity">
    <reaction evidence="10 11">
        <text>L-glutamyl-tRNA(Gln) + L-glutamine + ATP + H2O = L-glutaminyl-tRNA(Gln) + L-glutamate + ADP + phosphate + H(+)</text>
        <dbReference type="Rhea" id="RHEA:17521"/>
        <dbReference type="Rhea" id="RHEA-COMP:9681"/>
        <dbReference type="Rhea" id="RHEA-COMP:9684"/>
        <dbReference type="ChEBI" id="CHEBI:15377"/>
        <dbReference type="ChEBI" id="CHEBI:15378"/>
        <dbReference type="ChEBI" id="CHEBI:29985"/>
        <dbReference type="ChEBI" id="CHEBI:30616"/>
        <dbReference type="ChEBI" id="CHEBI:43474"/>
        <dbReference type="ChEBI" id="CHEBI:58359"/>
        <dbReference type="ChEBI" id="CHEBI:78520"/>
        <dbReference type="ChEBI" id="CHEBI:78521"/>
        <dbReference type="ChEBI" id="CHEBI:456216"/>
    </reaction>
</comment>
<comment type="catalytic activity">
    <reaction evidence="9 11">
        <text>L-aspartyl-tRNA(Asn) + L-glutamine + ATP + H2O = L-asparaginyl-tRNA(Asn) + L-glutamate + ADP + phosphate + 2 H(+)</text>
        <dbReference type="Rhea" id="RHEA:14513"/>
        <dbReference type="Rhea" id="RHEA-COMP:9674"/>
        <dbReference type="Rhea" id="RHEA-COMP:9677"/>
        <dbReference type="ChEBI" id="CHEBI:15377"/>
        <dbReference type="ChEBI" id="CHEBI:15378"/>
        <dbReference type="ChEBI" id="CHEBI:29985"/>
        <dbReference type="ChEBI" id="CHEBI:30616"/>
        <dbReference type="ChEBI" id="CHEBI:43474"/>
        <dbReference type="ChEBI" id="CHEBI:58359"/>
        <dbReference type="ChEBI" id="CHEBI:78515"/>
        <dbReference type="ChEBI" id="CHEBI:78516"/>
        <dbReference type="ChEBI" id="CHEBI:456216"/>
    </reaction>
</comment>
<dbReference type="Pfam" id="PF02637">
    <property type="entry name" value="GatB_Yqey"/>
    <property type="match status" value="1"/>
</dbReference>
<proteinExistence type="inferred from homology"/>
<evidence type="ECO:0000256" key="5">
    <source>
        <dbReference type="ARBA" id="ARBA00022741"/>
    </source>
</evidence>
<evidence type="ECO:0000256" key="7">
    <source>
        <dbReference type="ARBA" id="ARBA00022917"/>
    </source>
</evidence>
<evidence type="ECO:0000256" key="3">
    <source>
        <dbReference type="ARBA" id="ARBA00016923"/>
    </source>
</evidence>
<evidence type="ECO:0000256" key="6">
    <source>
        <dbReference type="ARBA" id="ARBA00022840"/>
    </source>
</evidence>
<dbReference type="RefSeq" id="WP_119454148.1">
    <property type="nucleotide sequence ID" value="NZ_QWGA01000007.1"/>
</dbReference>
<dbReference type="PROSITE" id="PS01234">
    <property type="entry name" value="GATB"/>
    <property type="match status" value="1"/>
</dbReference>
<dbReference type="Gene3D" id="1.10.10.410">
    <property type="match status" value="1"/>
</dbReference>
<dbReference type="InterPro" id="IPR018027">
    <property type="entry name" value="Asn/Gln_amidotransferase"/>
</dbReference>
<comment type="similarity">
    <text evidence="1 11">Belongs to the GatB/GatE family. GatB subfamily.</text>
</comment>
<evidence type="ECO:0000256" key="4">
    <source>
        <dbReference type="ARBA" id="ARBA00022598"/>
    </source>
</evidence>
<dbReference type="SMART" id="SM00845">
    <property type="entry name" value="GatB_Yqey"/>
    <property type="match status" value="1"/>
</dbReference>
<dbReference type="GO" id="GO:0050566">
    <property type="term" value="F:asparaginyl-tRNA synthase (glutamine-hydrolyzing) activity"/>
    <property type="evidence" value="ECO:0007669"/>
    <property type="project" value="RHEA"/>
</dbReference>
<evidence type="ECO:0000259" key="12">
    <source>
        <dbReference type="SMART" id="SM00845"/>
    </source>
</evidence>
<dbReference type="GO" id="GO:0070681">
    <property type="term" value="P:glutaminyl-tRNAGln biosynthesis via transamidation"/>
    <property type="evidence" value="ECO:0007669"/>
    <property type="project" value="TreeGrafter"/>
</dbReference>
<evidence type="ECO:0000256" key="2">
    <source>
        <dbReference type="ARBA" id="ARBA00011123"/>
    </source>
</evidence>
<dbReference type="InterPro" id="IPR017959">
    <property type="entry name" value="Asn/Gln-tRNA_amidoTrfase_suB/E"/>
</dbReference>
<protein>
    <recommendedName>
        <fullName evidence="3 11">Aspartyl/glutamyl-tRNA(Asn/Gln) amidotransferase subunit B</fullName>
        <shortName evidence="11">Asp/Glu-ADT subunit B</shortName>
        <ecNumber evidence="11">6.3.5.-</ecNumber>
    </recommendedName>
</protein>
<comment type="function">
    <text evidence="8 11">Allows the formation of correctly charged Asn-tRNA(Asn) or Gln-tRNA(Gln) through the transamidation of misacylated Asp-tRNA(Asn) or Glu-tRNA(Gln) in organisms which lack either or both of asparaginyl-tRNA or glutaminyl-tRNA synthetases. The reaction takes place in the presence of glutamine and ATP through an activated phospho-Asp-tRNA(Asn) or phospho-Glu-tRNA(Gln).</text>
</comment>
<dbReference type="NCBIfam" id="NF004014">
    <property type="entry name" value="PRK05477.1-4"/>
    <property type="match status" value="1"/>
</dbReference>
<dbReference type="PANTHER" id="PTHR11659:SF0">
    <property type="entry name" value="GLUTAMYL-TRNA(GLN) AMIDOTRANSFERASE SUBUNIT B, MITOCHONDRIAL"/>
    <property type="match status" value="1"/>
</dbReference>
<dbReference type="GO" id="GO:0005524">
    <property type="term" value="F:ATP binding"/>
    <property type="evidence" value="ECO:0007669"/>
    <property type="project" value="UniProtKB-KW"/>
</dbReference>
<dbReference type="EMBL" id="QWGA01000007">
    <property type="protein sequence ID" value="RIJ28725.1"/>
    <property type="molecule type" value="Genomic_DNA"/>
</dbReference>
<accession>A0A399RFT4</accession>
<evidence type="ECO:0000256" key="1">
    <source>
        <dbReference type="ARBA" id="ARBA00005306"/>
    </source>
</evidence>
<dbReference type="NCBIfam" id="NF004015">
    <property type="entry name" value="PRK05477.1-5"/>
    <property type="match status" value="1"/>
</dbReference>
<name>A0A399RFT4_9PROT</name>
<gene>
    <name evidence="11" type="primary">gatB</name>
    <name evidence="13" type="ORF">D1222_10085</name>
</gene>
<dbReference type="Pfam" id="PF02934">
    <property type="entry name" value="GatB_N"/>
    <property type="match status" value="1"/>
</dbReference>
<reference evidence="13 14" key="1">
    <citation type="submission" date="2018-08" db="EMBL/GenBank/DDBJ databases">
        <title>Henriciella mobilis sp. nov., isolated from seawater.</title>
        <authorList>
            <person name="Cheng H."/>
            <person name="Wu Y.-H."/>
            <person name="Xu X.-W."/>
            <person name="Guo L.-L."/>
        </authorList>
    </citation>
    <scope>NUCLEOTIDE SEQUENCE [LARGE SCALE GENOMIC DNA]</scope>
    <source>
        <strain evidence="13 14">CCUG67844</strain>
    </source>
</reference>
<dbReference type="NCBIfam" id="TIGR00133">
    <property type="entry name" value="gatB"/>
    <property type="match status" value="1"/>
</dbReference>
<dbReference type="PANTHER" id="PTHR11659">
    <property type="entry name" value="GLUTAMYL-TRNA GLN AMIDOTRANSFERASE SUBUNIT B MITOCHONDRIAL AND PROKARYOTIC PET112-RELATED"/>
    <property type="match status" value="1"/>
</dbReference>
<dbReference type="OrthoDB" id="9804078at2"/>
<dbReference type="Gene3D" id="1.10.150.380">
    <property type="entry name" value="GatB domain, N-terminal subdomain"/>
    <property type="match status" value="1"/>
</dbReference>
<dbReference type="HAMAP" id="MF_00121">
    <property type="entry name" value="GatB"/>
    <property type="match status" value="1"/>
</dbReference>
<dbReference type="SUPFAM" id="SSF89095">
    <property type="entry name" value="GatB/YqeY motif"/>
    <property type="match status" value="1"/>
</dbReference>
<evidence type="ECO:0000256" key="9">
    <source>
        <dbReference type="ARBA" id="ARBA00047380"/>
    </source>
</evidence>
<feature type="domain" description="Asn/Gln amidotransferase" evidence="12">
    <location>
        <begin position="356"/>
        <end position="501"/>
    </location>
</feature>
<keyword evidence="14" id="KW-1185">Reference proteome</keyword>